<dbReference type="Pfam" id="PF09379">
    <property type="entry name" value="FERM_N"/>
    <property type="match status" value="1"/>
</dbReference>
<dbReference type="EMBL" id="JBGFUD010011978">
    <property type="protein sequence ID" value="MFH4983349.1"/>
    <property type="molecule type" value="Genomic_DNA"/>
</dbReference>
<dbReference type="AlphaFoldDB" id="A0ABD6EYX8"/>
<evidence type="ECO:0000259" key="1">
    <source>
        <dbReference type="PROSITE" id="PS50057"/>
    </source>
</evidence>
<dbReference type="PROSITE" id="PS00660">
    <property type="entry name" value="FERM_1"/>
    <property type="match status" value="1"/>
</dbReference>
<dbReference type="InterPro" id="IPR019747">
    <property type="entry name" value="FERM_CS"/>
</dbReference>
<dbReference type="CDD" id="cd14473">
    <property type="entry name" value="FERM_B-lobe"/>
    <property type="match status" value="1"/>
</dbReference>
<organism evidence="2 3">
    <name type="scientific">Gnathostoma spinigerum</name>
    <dbReference type="NCBI Taxonomy" id="75299"/>
    <lineage>
        <taxon>Eukaryota</taxon>
        <taxon>Metazoa</taxon>
        <taxon>Ecdysozoa</taxon>
        <taxon>Nematoda</taxon>
        <taxon>Chromadorea</taxon>
        <taxon>Rhabditida</taxon>
        <taxon>Spirurina</taxon>
        <taxon>Gnathostomatomorpha</taxon>
        <taxon>Gnathostomatoidea</taxon>
        <taxon>Gnathostomatidae</taxon>
        <taxon>Gnathostoma</taxon>
    </lineage>
</organism>
<dbReference type="Gene3D" id="3.10.20.90">
    <property type="entry name" value="Phosphatidylinositol 3-kinase Catalytic Subunit, Chain A, domain 1"/>
    <property type="match status" value="1"/>
</dbReference>
<protein>
    <recommendedName>
        <fullName evidence="1">FERM domain-containing protein</fullName>
    </recommendedName>
</protein>
<dbReference type="Pfam" id="PF00373">
    <property type="entry name" value="FERM_M"/>
    <property type="match status" value="1"/>
</dbReference>
<comment type="caution">
    <text evidence="2">The sequence shown here is derived from an EMBL/GenBank/DDBJ whole genome shotgun (WGS) entry which is preliminary data.</text>
</comment>
<sequence length="146" mass="17509">MMDNYPYFGMIMIGFLQRHAKGQQLLDKVFEHLELVEKDYFGLQFISLVDDTTAAKRWLDPSKTVRKQMICAPFRLFFRVKFYVSEPSKLVEEYTRYHFFLQLRRDFLEKRITCSEGTIALLSSYVAQCSFFFLIEHRSFKLNMII</sequence>
<evidence type="ECO:0000313" key="2">
    <source>
        <dbReference type="EMBL" id="MFH4983349.1"/>
    </source>
</evidence>
<dbReference type="SUPFAM" id="SSF54236">
    <property type="entry name" value="Ubiquitin-like"/>
    <property type="match status" value="1"/>
</dbReference>
<dbReference type="PANTHER" id="PTHR23280:SF27">
    <property type="entry name" value="TYROSINE-PROTEIN PHOSPHATASE NON-RECEPTOR TYPE"/>
    <property type="match status" value="1"/>
</dbReference>
<dbReference type="InterPro" id="IPR019749">
    <property type="entry name" value="Band_41_domain"/>
</dbReference>
<proteinExistence type="predicted"/>
<dbReference type="SMART" id="SM00295">
    <property type="entry name" value="B41"/>
    <property type="match status" value="1"/>
</dbReference>
<dbReference type="SUPFAM" id="SSF47031">
    <property type="entry name" value="Second domain of FERM"/>
    <property type="match status" value="1"/>
</dbReference>
<keyword evidence="3" id="KW-1185">Reference proteome</keyword>
<evidence type="ECO:0000313" key="3">
    <source>
        <dbReference type="Proteomes" id="UP001608902"/>
    </source>
</evidence>
<dbReference type="PRINTS" id="PR00935">
    <property type="entry name" value="BAND41"/>
</dbReference>
<dbReference type="InterPro" id="IPR019748">
    <property type="entry name" value="FERM_central"/>
</dbReference>
<dbReference type="Proteomes" id="UP001608902">
    <property type="component" value="Unassembled WGS sequence"/>
</dbReference>
<dbReference type="InterPro" id="IPR029071">
    <property type="entry name" value="Ubiquitin-like_domsf"/>
</dbReference>
<name>A0ABD6EYX8_9BILA</name>
<dbReference type="Gene3D" id="1.20.80.60">
    <property type="match status" value="1"/>
</dbReference>
<feature type="domain" description="FERM" evidence="1">
    <location>
        <begin position="1"/>
        <end position="146"/>
    </location>
</feature>
<accession>A0ABD6EYX8</accession>
<dbReference type="InterPro" id="IPR035963">
    <property type="entry name" value="FERM_2"/>
</dbReference>
<dbReference type="PANTHER" id="PTHR23280">
    <property type="entry name" value="4.1 G PROTEIN"/>
    <property type="match status" value="1"/>
</dbReference>
<gene>
    <name evidence="2" type="ORF">AB6A40_010058</name>
</gene>
<dbReference type="InterPro" id="IPR000299">
    <property type="entry name" value="FERM_domain"/>
</dbReference>
<dbReference type="InterPro" id="IPR018979">
    <property type="entry name" value="FERM_N"/>
</dbReference>
<reference evidence="2 3" key="1">
    <citation type="submission" date="2024-08" db="EMBL/GenBank/DDBJ databases">
        <title>Gnathostoma spinigerum genome.</title>
        <authorList>
            <person name="Gonzalez-Bertolin B."/>
            <person name="Monzon S."/>
            <person name="Zaballos A."/>
            <person name="Jimenez P."/>
            <person name="Dekumyoy P."/>
            <person name="Varona S."/>
            <person name="Cuesta I."/>
            <person name="Sumanam S."/>
            <person name="Adisakwattana P."/>
            <person name="Gasser R.B."/>
            <person name="Hernandez-Gonzalez A."/>
            <person name="Young N.D."/>
            <person name="Perteguer M.J."/>
        </authorList>
    </citation>
    <scope>NUCLEOTIDE SEQUENCE [LARGE SCALE GENOMIC DNA]</scope>
    <source>
        <strain evidence="2">AL3</strain>
        <tissue evidence="2">Liver</tissue>
    </source>
</reference>
<dbReference type="PROSITE" id="PS50057">
    <property type="entry name" value="FERM_3"/>
    <property type="match status" value="1"/>
</dbReference>